<evidence type="ECO:0000313" key="2">
    <source>
        <dbReference type="Proteomes" id="UP001482620"/>
    </source>
</evidence>
<dbReference type="EMBL" id="JAHRIQ010081602">
    <property type="protein sequence ID" value="MEQ2247280.1"/>
    <property type="molecule type" value="Genomic_DNA"/>
</dbReference>
<sequence length="135" mass="14935">MKAGASMVPPWSSKDEQTMNMSTLWLRNAAQSLKTVIPLRVLSLPAPHSCFRARGFFLQSPDERAALSSPTEGTVAPVCEWIGVNHLLIADWGYLSLKLPALHRLSVNLQWFQTCLIQLSVLVLSILLTSGSKYL</sequence>
<organism evidence="1 2">
    <name type="scientific">Ilyodon furcidens</name>
    <name type="common">goldbreast splitfin</name>
    <dbReference type="NCBI Taxonomy" id="33524"/>
    <lineage>
        <taxon>Eukaryota</taxon>
        <taxon>Metazoa</taxon>
        <taxon>Chordata</taxon>
        <taxon>Craniata</taxon>
        <taxon>Vertebrata</taxon>
        <taxon>Euteleostomi</taxon>
        <taxon>Actinopterygii</taxon>
        <taxon>Neopterygii</taxon>
        <taxon>Teleostei</taxon>
        <taxon>Neoteleostei</taxon>
        <taxon>Acanthomorphata</taxon>
        <taxon>Ovalentaria</taxon>
        <taxon>Atherinomorphae</taxon>
        <taxon>Cyprinodontiformes</taxon>
        <taxon>Goodeidae</taxon>
        <taxon>Ilyodon</taxon>
    </lineage>
</organism>
<keyword evidence="2" id="KW-1185">Reference proteome</keyword>
<comment type="caution">
    <text evidence="1">The sequence shown here is derived from an EMBL/GenBank/DDBJ whole genome shotgun (WGS) entry which is preliminary data.</text>
</comment>
<gene>
    <name evidence="1" type="ORF">ILYODFUR_007753</name>
</gene>
<reference evidence="1 2" key="1">
    <citation type="submission" date="2021-06" db="EMBL/GenBank/DDBJ databases">
        <authorList>
            <person name="Palmer J.M."/>
        </authorList>
    </citation>
    <scope>NUCLEOTIDE SEQUENCE [LARGE SCALE GENOMIC DNA]</scope>
    <source>
        <strain evidence="2">if_2019</strain>
        <tissue evidence="1">Muscle</tissue>
    </source>
</reference>
<dbReference type="Proteomes" id="UP001482620">
    <property type="component" value="Unassembled WGS sequence"/>
</dbReference>
<name>A0ABV0US70_9TELE</name>
<protein>
    <submittedName>
        <fullName evidence="1">Uncharacterized protein</fullName>
    </submittedName>
</protein>
<proteinExistence type="predicted"/>
<accession>A0ABV0US70</accession>
<evidence type="ECO:0000313" key="1">
    <source>
        <dbReference type="EMBL" id="MEQ2247280.1"/>
    </source>
</evidence>